<dbReference type="EMBL" id="DVMT01000049">
    <property type="protein sequence ID" value="HIU40623.1"/>
    <property type="molecule type" value="Genomic_DNA"/>
</dbReference>
<dbReference type="AlphaFoldDB" id="A0A9D1INZ2"/>
<evidence type="ECO:0000313" key="3">
    <source>
        <dbReference type="Proteomes" id="UP000824074"/>
    </source>
</evidence>
<feature type="signal peptide" evidence="1">
    <location>
        <begin position="1"/>
        <end position="22"/>
    </location>
</feature>
<dbReference type="PROSITE" id="PS51257">
    <property type="entry name" value="PROKAR_LIPOPROTEIN"/>
    <property type="match status" value="1"/>
</dbReference>
<evidence type="ECO:0008006" key="4">
    <source>
        <dbReference type="Google" id="ProtNLM"/>
    </source>
</evidence>
<organism evidence="2 3">
    <name type="scientific">Candidatus Aphodocola excrementigallinarum</name>
    <dbReference type="NCBI Taxonomy" id="2840670"/>
    <lineage>
        <taxon>Bacteria</taxon>
        <taxon>Bacillati</taxon>
        <taxon>Bacillota</taxon>
        <taxon>Bacilli</taxon>
        <taxon>Candidatus Aphodocola</taxon>
    </lineage>
</organism>
<accession>A0A9D1INZ2</accession>
<dbReference type="Proteomes" id="UP000824074">
    <property type="component" value="Unassembled WGS sequence"/>
</dbReference>
<feature type="chain" id="PRO_5039557360" description="DUF4352 domain-containing protein" evidence="1">
    <location>
        <begin position="23"/>
        <end position="340"/>
    </location>
</feature>
<evidence type="ECO:0000256" key="1">
    <source>
        <dbReference type="SAM" id="SignalP"/>
    </source>
</evidence>
<evidence type="ECO:0000313" key="2">
    <source>
        <dbReference type="EMBL" id="HIU40623.1"/>
    </source>
</evidence>
<gene>
    <name evidence="2" type="ORF">IAB68_04925</name>
</gene>
<keyword evidence="1" id="KW-0732">Signal</keyword>
<name>A0A9D1INZ2_9FIRM</name>
<protein>
    <recommendedName>
        <fullName evidence="4">DUF4352 domain-containing protein</fullName>
    </recommendedName>
</protein>
<comment type="caution">
    <text evidence="2">The sequence shown here is derived from an EMBL/GenBank/DDBJ whole genome shotgun (WGS) entry which is preliminary data.</text>
</comment>
<reference evidence="2" key="1">
    <citation type="submission" date="2020-10" db="EMBL/GenBank/DDBJ databases">
        <authorList>
            <person name="Gilroy R."/>
        </authorList>
    </citation>
    <scope>NUCLEOTIDE SEQUENCE</scope>
    <source>
        <strain evidence="2">CHK193-30670</strain>
    </source>
</reference>
<sequence length="340" mass="38223">MKKKILLGLLVIISLFTITGCGQNGSSGKTYSLGDTVKTDIISFKLIAGEFTYALVNTYGDEFAMPKEYNAEDDNNNPYVASKGHTLAAFTFYVENLDRASIDIGGSFNSEFGSITYEKENYGVNNDSEVVFKATSEDNINWESYSSDNILLQAGEKKYFRAYIDIPTDVKNLDDTMELTIYLPTSEDKTEAFTFVISEDDRNNYKDDEITENIAIKNLDKKVAQEYFNNHLVDYSIMNSDEIKSSIEGRKLNVIEIGGDGRWKGSFTFQTSGRIYEESDNGYAVGYANNRTWSISDNKLTLSWVNGNKETISTICEVRKIQDGAYLLLDNGEIFGILYV</sequence>
<proteinExistence type="predicted"/>
<reference evidence="2" key="2">
    <citation type="journal article" date="2021" name="PeerJ">
        <title>Extensive microbial diversity within the chicken gut microbiome revealed by metagenomics and culture.</title>
        <authorList>
            <person name="Gilroy R."/>
            <person name="Ravi A."/>
            <person name="Getino M."/>
            <person name="Pursley I."/>
            <person name="Horton D.L."/>
            <person name="Alikhan N.F."/>
            <person name="Baker D."/>
            <person name="Gharbi K."/>
            <person name="Hall N."/>
            <person name="Watson M."/>
            <person name="Adriaenssens E.M."/>
            <person name="Foster-Nyarko E."/>
            <person name="Jarju S."/>
            <person name="Secka A."/>
            <person name="Antonio M."/>
            <person name="Oren A."/>
            <person name="Chaudhuri R.R."/>
            <person name="La Ragione R."/>
            <person name="Hildebrand F."/>
            <person name="Pallen M.J."/>
        </authorList>
    </citation>
    <scope>NUCLEOTIDE SEQUENCE</scope>
    <source>
        <strain evidence="2">CHK193-30670</strain>
    </source>
</reference>